<dbReference type="PANTHER" id="PTHR31087">
    <property type="match status" value="1"/>
</dbReference>
<dbReference type="EMBL" id="AP019302">
    <property type="protein sequence ID" value="BBH06330.1"/>
    <property type="molecule type" value="Genomic_DNA"/>
</dbReference>
<dbReference type="SUPFAM" id="SSF54518">
    <property type="entry name" value="Tubby C-terminal domain-like"/>
    <property type="match status" value="1"/>
</dbReference>
<comment type="similarity">
    <text evidence="1">Belongs to the LOR family.</text>
</comment>
<protein>
    <recommendedName>
        <fullName evidence="3">LURP-one-like protein</fullName>
    </recommendedName>
</protein>
<dbReference type="PANTHER" id="PTHR31087:SF58">
    <property type="entry name" value="OS07G0230700 PROTEIN"/>
    <property type="match status" value="1"/>
</dbReference>
<dbReference type="InterPro" id="IPR025659">
    <property type="entry name" value="Tubby-like_C"/>
</dbReference>
<gene>
    <name evidence="2" type="ORF">Prudu_017959</name>
</gene>
<dbReference type="Pfam" id="PF04525">
    <property type="entry name" value="LOR"/>
    <property type="match status" value="1"/>
</dbReference>
<proteinExistence type="inferred from homology"/>
<accession>A0A4Y1RPZ3</accession>
<evidence type="ECO:0000256" key="1">
    <source>
        <dbReference type="ARBA" id="ARBA00005437"/>
    </source>
</evidence>
<dbReference type="InterPro" id="IPR007612">
    <property type="entry name" value="LOR"/>
</dbReference>
<dbReference type="InterPro" id="IPR038595">
    <property type="entry name" value="LOR_sf"/>
</dbReference>
<sequence>MWWFGNTMSFAVPVPSAGPSAPPLSNPVVVVNSQFLSSYPVDLVISEKLMTIKEGSFSISDVNGNVMFNVKGSVLSLHDHRVLVDSAGAPIVTFRQKILTAHRRWQVYKGDSSDSKELLFSAKKSGIIQLKTELDVFLASNTKEDTHDFKVKGSFKERSCTIYTKENTIIAQMHKQGGVKNRVLGQDAFSVTVYPQVDFGFVVAVVVILHEINQDRKGKISEADHNSFRYWKKRKSDTIL</sequence>
<evidence type="ECO:0000313" key="2">
    <source>
        <dbReference type="EMBL" id="BBH06330.1"/>
    </source>
</evidence>
<organism evidence="2">
    <name type="scientific">Prunus dulcis</name>
    <name type="common">Almond</name>
    <name type="synonym">Amygdalus dulcis</name>
    <dbReference type="NCBI Taxonomy" id="3755"/>
    <lineage>
        <taxon>Eukaryota</taxon>
        <taxon>Viridiplantae</taxon>
        <taxon>Streptophyta</taxon>
        <taxon>Embryophyta</taxon>
        <taxon>Tracheophyta</taxon>
        <taxon>Spermatophyta</taxon>
        <taxon>Magnoliopsida</taxon>
        <taxon>eudicotyledons</taxon>
        <taxon>Gunneridae</taxon>
        <taxon>Pentapetalae</taxon>
        <taxon>rosids</taxon>
        <taxon>fabids</taxon>
        <taxon>Rosales</taxon>
        <taxon>Rosaceae</taxon>
        <taxon>Amygdaloideae</taxon>
        <taxon>Amygdaleae</taxon>
        <taxon>Prunus</taxon>
    </lineage>
</organism>
<evidence type="ECO:0008006" key="3">
    <source>
        <dbReference type="Google" id="ProtNLM"/>
    </source>
</evidence>
<name>A0A4Y1RPZ3_PRUDU</name>
<reference evidence="2" key="1">
    <citation type="journal article" date="2019" name="Science">
        <title>Mutation of a bHLH transcription factor allowed almond domestication.</title>
        <authorList>
            <person name="Sanchez-Perez R."/>
            <person name="Pavan S."/>
            <person name="Mazzeo R."/>
            <person name="Moldovan C."/>
            <person name="Aiese Cigliano R."/>
            <person name="Del Cueto J."/>
            <person name="Ricciardi F."/>
            <person name="Lotti C."/>
            <person name="Ricciardi L."/>
            <person name="Dicenta F."/>
            <person name="Lopez-Marques R.L."/>
            <person name="Lindberg Moller B."/>
        </authorList>
    </citation>
    <scope>NUCLEOTIDE SEQUENCE</scope>
</reference>
<dbReference type="AlphaFoldDB" id="A0A4Y1RPZ3"/>
<dbReference type="Gene3D" id="2.40.160.200">
    <property type="entry name" value="LURP1-related"/>
    <property type="match status" value="1"/>
</dbReference>